<evidence type="ECO:0000313" key="3">
    <source>
        <dbReference type="Proteomes" id="UP000729402"/>
    </source>
</evidence>
<feature type="compositionally biased region" description="Low complexity" evidence="1">
    <location>
        <begin position="76"/>
        <end position="85"/>
    </location>
</feature>
<dbReference type="AlphaFoldDB" id="A0A8J6BN08"/>
<evidence type="ECO:0000256" key="1">
    <source>
        <dbReference type="SAM" id="MobiDB-lite"/>
    </source>
</evidence>
<dbReference type="EMBL" id="JAAALK010000081">
    <property type="protein sequence ID" value="KAG8090314.1"/>
    <property type="molecule type" value="Genomic_DNA"/>
</dbReference>
<protein>
    <recommendedName>
        <fullName evidence="4">Chromo domain-containing protein</fullName>
    </recommendedName>
</protein>
<organism evidence="2 3">
    <name type="scientific">Zizania palustris</name>
    <name type="common">Northern wild rice</name>
    <dbReference type="NCBI Taxonomy" id="103762"/>
    <lineage>
        <taxon>Eukaryota</taxon>
        <taxon>Viridiplantae</taxon>
        <taxon>Streptophyta</taxon>
        <taxon>Embryophyta</taxon>
        <taxon>Tracheophyta</taxon>
        <taxon>Spermatophyta</taxon>
        <taxon>Magnoliopsida</taxon>
        <taxon>Liliopsida</taxon>
        <taxon>Poales</taxon>
        <taxon>Poaceae</taxon>
        <taxon>BOP clade</taxon>
        <taxon>Oryzoideae</taxon>
        <taxon>Oryzeae</taxon>
        <taxon>Zizaniinae</taxon>
        <taxon>Zizania</taxon>
    </lineage>
</organism>
<evidence type="ECO:0008006" key="4">
    <source>
        <dbReference type="Google" id="ProtNLM"/>
    </source>
</evidence>
<feature type="region of interest" description="Disordered" evidence="1">
    <location>
        <begin position="160"/>
        <end position="196"/>
    </location>
</feature>
<accession>A0A8J6BN08</accession>
<name>A0A8J6BN08_ZIZPA</name>
<keyword evidence="3" id="KW-1185">Reference proteome</keyword>
<dbReference type="Proteomes" id="UP000729402">
    <property type="component" value="Unassembled WGS sequence"/>
</dbReference>
<feature type="region of interest" description="Disordered" evidence="1">
    <location>
        <begin position="53"/>
        <end position="112"/>
    </location>
</feature>
<evidence type="ECO:0000313" key="2">
    <source>
        <dbReference type="EMBL" id="KAG8090314.1"/>
    </source>
</evidence>
<feature type="compositionally biased region" description="Basic and acidic residues" evidence="1">
    <location>
        <begin position="53"/>
        <end position="75"/>
    </location>
</feature>
<feature type="compositionally biased region" description="Basic and acidic residues" evidence="1">
    <location>
        <begin position="86"/>
        <end position="106"/>
    </location>
</feature>
<sequence length="196" mass="21745">METESKFDLLLQKMEEGRSDLLSLKASVETWMPDVERRIEHLQTTVDKLQVKVEKMEGVKESEEDRGVPSGDSHRSSPSTGGSSDLIRRGRDEGGRREILDYKSDDTSGNSGVKVLVQWNQGKATEATWEDLEALRHQFPEALAWGQAKLQDGAIVMNPASQEVPDVLQEKPGEVGGRGARAKKASVRFRGPEWAS</sequence>
<reference evidence="2" key="1">
    <citation type="journal article" date="2021" name="bioRxiv">
        <title>Whole Genome Assembly and Annotation of Northern Wild Rice, Zizania palustris L., Supports a Whole Genome Duplication in the Zizania Genus.</title>
        <authorList>
            <person name="Haas M."/>
            <person name="Kono T."/>
            <person name="Macchietto M."/>
            <person name="Millas R."/>
            <person name="McGilp L."/>
            <person name="Shao M."/>
            <person name="Duquette J."/>
            <person name="Hirsch C.N."/>
            <person name="Kimball J."/>
        </authorList>
    </citation>
    <scope>NUCLEOTIDE SEQUENCE</scope>
    <source>
        <tissue evidence="2">Fresh leaf tissue</tissue>
    </source>
</reference>
<comment type="caution">
    <text evidence="2">The sequence shown here is derived from an EMBL/GenBank/DDBJ whole genome shotgun (WGS) entry which is preliminary data.</text>
</comment>
<proteinExistence type="predicted"/>
<reference evidence="2" key="2">
    <citation type="submission" date="2021-02" db="EMBL/GenBank/DDBJ databases">
        <authorList>
            <person name="Kimball J.A."/>
            <person name="Haas M.W."/>
            <person name="Macchietto M."/>
            <person name="Kono T."/>
            <person name="Duquette J."/>
            <person name="Shao M."/>
        </authorList>
    </citation>
    <scope>NUCLEOTIDE SEQUENCE</scope>
    <source>
        <tissue evidence="2">Fresh leaf tissue</tissue>
    </source>
</reference>
<gene>
    <name evidence="2" type="ORF">GUJ93_ZPchr0011g27229</name>
</gene>